<keyword evidence="16 22" id="KW-1015">Disulfide bond</keyword>
<dbReference type="CDD" id="cd04278">
    <property type="entry name" value="ZnMc_MMP"/>
    <property type="match status" value="1"/>
</dbReference>
<proteinExistence type="inferred from homology"/>
<dbReference type="GO" id="GO:0004222">
    <property type="term" value="F:metalloendopeptidase activity"/>
    <property type="evidence" value="ECO:0007669"/>
    <property type="project" value="InterPro"/>
</dbReference>
<dbReference type="InterPro" id="IPR018486">
    <property type="entry name" value="Hemopexin_CS"/>
</dbReference>
<feature type="binding site" evidence="21">
    <location>
        <position position="179"/>
    </location>
    <ligand>
        <name>Ca(2+)</name>
        <dbReference type="ChEBI" id="CHEBI:29108"/>
        <label>3</label>
    </ligand>
</feature>
<feature type="binding site" evidence="20">
    <location>
        <position position="229"/>
    </location>
    <ligand>
        <name>Zn(2+)</name>
        <dbReference type="ChEBI" id="CHEBI:29105"/>
        <label>2</label>
        <note>catalytic</note>
    </ligand>
</feature>
<dbReference type="InterPro" id="IPR036365">
    <property type="entry name" value="PGBD-like_sf"/>
</dbReference>
<dbReference type="CDD" id="cd00094">
    <property type="entry name" value="HX"/>
    <property type="match status" value="1"/>
</dbReference>
<keyword evidence="7 20" id="KW-0479">Metal-binding</keyword>
<feature type="binding site" evidence="21">
    <location>
        <position position="159"/>
    </location>
    <ligand>
        <name>Ca(2+)</name>
        <dbReference type="ChEBI" id="CHEBI:29108"/>
        <label>2</label>
    </ligand>
</feature>
<dbReference type="InterPro" id="IPR021190">
    <property type="entry name" value="Pept_M10A"/>
</dbReference>
<feature type="binding site" evidence="21">
    <location>
        <position position="237"/>
    </location>
    <ligand>
        <name>Zn(2+)</name>
        <dbReference type="ChEBI" id="CHEBI:29105"/>
        <label>2</label>
        <note>catalytic</note>
    </ligand>
</feature>
<dbReference type="AlphaFoldDB" id="H3AYT2"/>
<dbReference type="InterPro" id="IPR024079">
    <property type="entry name" value="MetalloPept_cat_dom_sf"/>
</dbReference>
<feature type="short sequence motif" description="Cysteine switch" evidence="24">
    <location>
        <begin position="91"/>
        <end position="98"/>
    </location>
</feature>
<feature type="modified residue" description="Phosphotyrosine; by PKDCC" evidence="23">
    <location>
        <position position="362"/>
    </location>
</feature>
<dbReference type="InterPro" id="IPR033739">
    <property type="entry name" value="M10A_MMP"/>
</dbReference>
<feature type="binding site" evidence="21">
    <location>
        <position position="176"/>
    </location>
    <ligand>
        <name>Ca(2+)</name>
        <dbReference type="ChEBI" id="CHEBI:29108"/>
        <label>3</label>
    </ligand>
</feature>
<feature type="binding site" evidence="21">
    <location>
        <position position="202"/>
    </location>
    <ligand>
        <name>Ca(2+)</name>
        <dbReference type="ChEBI" id="CHEBI:29108"/>
        <label>3</label>
    </ligand>
</feature>
<dbReference type="InterPro" id="IPR018487">
    <property type="entry name" value="Hemopexin-like_repeat"/>
</dbReference>
<feature type="binding site" evidence="21">
    <location>
        <position position="428"/>
    </location>
    <ligand>
        <name>Ca(2+)</name>
        <dbReference type="ChEBI" id="CHEBI:29108"/>
        <label>4</label>
    </ligand>
</feature>
<dbReference type="SUPFAM" id="SSF50923">
    <property type="entry name" value="Hemopexin-like domain"/>
    <property type="match status" value="1"/>
</dbReference>
<keyword evidence="10" id="KW-0378">Hydrolase</keyword>
<feature type="binding site" evidence="21">
    <location>
        <position position="331"/>
    </location>
    <ligand>
        <name>Ca(2+)</name>
        <dbReference type="ChEBI" id="CHEBI:29108"/>
        <label>4</label>
    </ligand>
</feature>
<feature type="binding site" evidence="21">
    <location>
        <position position="169"/>
    </location>
    <ligand>
        <name>Zn(2+)</name>
        <dbReference type="ChEBI" id="CHEBI:29105"/>
        <label>1</label>
    </ligand>
</feature>
<protein>
    <recommendedName>
        <fullName evidence="3">Collagenase 3</fullName>
    </recommendedName>
    <alternativeName>
        <fullName evidence="18">Matrix metalloproteinase-13</fullName>
    </alternativeName>
</protein>
<feature type="signal peptide" evidence="26">
    <location>
        <begin position="1"/>
        <end position="20"/>
    </location>
</feature>
<dbReference type="Pfam" id="PF01471">
    <property type="entry name" value="PG_binding_1"/>
    <property type="match status" value="1"/>
</dbReference>
<keyword evidence="14" id="KW-0177">Collagen degradation</keyword>
<dbReference type="Proteomes" id="UP000008672">
    <property type="component" value="Unassembled WGS sequence"/>
</dbReference>
<evidence type="ECO:0000256" key="24">
    <source>
        <dbReference type="PIRSR" id="PIRSR621190-5"/>
    </source>
</evidence>
<keyword evidence="11 20" id="KW-0862">Zinc</keyword>
<evidence type="ECO:0000313" key="29">
    <source>
        <dbReference type="Proteomes" id="UP000008672"/>
    </source>
</evidence>
<dbReference type="FunFam" id="2.110.10.10:FF:000002">
    <property type="entry name" value="Matrix metallopeptidase 3"/>
    <property type="match status" value="1"/>
</dbReference>
<dbReference type="PRINTS" id="PR00138">
    <property type="entry name" value="MATRIXIN"/>
</dbReference>
<comment type="subcellular location">
    <subcellularLocation>
        <location evidence="1">Secreted</location>
        <location evidence="1">Extracellular space</location>
        <location evidence="1">Extracellular matrix</location>
    </subcellularLocation>
</comment>
<keyword evidence="13" id="KW-0482">Metalloprotease</keyword>
<dbReference type="InterPro" id="IPR021158">
    <property type="entry name" value="Pept_M10A_Zn_BS"/>
</dbReference>
<feature type="active site" evidence="19">
    <location>
        <position position="220"/>
    </location>
</feature>
<dbReference type="Gene3D" id="2.110.10.10">
    <property type="entry name" value="Hemopexin-like domain"/>
    <property type="match status" value="1"/>
</dbReference>
<evidence type="ECO:0000256" key="26">
    <source>
        <dbReference type="SAM" id="SignalP"/>
    </source>
</evidence>
<dbReference type="PROSITE" id="PS00024">
    <property type="entry name" value="HEMOPEXIN"/>
    <property type="match status" value="1"/>
</dbReference>
<feature type="binding site" evidence="21">
    <location>
        <position position="171"/>
    </location>
    <ligand>
        <name>Zn(2+)</name>
        <dbReference type="ChEBI" id="CHEBI:29105"/>
        <label>1</label>
    </ligand>
</feature>
<evidence type="ECO:0000259" key="27">
    <source>
        <dbReference type="SMART" id="SM00235"/>
    </source>
</evidence>
<evidence type="ECO:0000256" key="12">
    <source>
        <dbReference type="ARBA" id="ARBA00022837"/>
    </source>
</evidence>
<feature type="repeat" description="Hemopexin" evidence="25">
    <location>
        <begin position="424"/>
        <end position="467"/>
    </location>
</feature>
<dbReference type="Pfam" id="PF00045">
    <property type="entry name" value="Hemopexin"/>
    <property type="match status" value="4"/>
</dbReference>
<evidence type="ECO:0000256" key="10">
    <source>
        <dbReference type="ARBA" id="ARBA00022801"/>
    </source>
</evidence>
<dbReference type="InterPro" id="IPR001818">
    <property type="entry name" value="Pept_M10_metallopeptidase"/>
</dbReference>
<evidence type="ECO:0000256" key="16">
    <source>
        <dbReference type="ARBA" id="ARBA00023157"/>
    </source>
</evidence>
<evidence type="ECO:0000256" key="3">
    <source>
        <dbReference type="ARBA" id="ARBA00018037"/>
    </source>
</evidence>
<evidence type="ECO:0000256" key="18">
    <source>
        <dbReference type="ARBA" id="ARBA00031807"/>
    </source>
</evidence>
<keyword evidence="15" id="KW-0865">Zymogen</keyword>
<dbReference type="SUPFAM" id="SSF55486">
    <property type="entry name" value="Metalloproteases ('zincins'), catalytic domain"/>
    <property type="match status" value="1"/>
</dbReference>
<dbReference type="PROSITE" id="PS00546">
    <property type="entry name" value="CYSTEINE_SWITCH"/>
    <property type="match status" value="1"/>
</dbReference>
<feature type="chain" id="PRO_5016640252" description="Collagenase 3" evidence="26">
    <location>
        <begin position="21"/>
        <end position="467"/>
    </location>
</feature>
<evidence type="ECO:0000256" key="11">
    <source>
        <dbReference type="ARBA" id="ARBA00022833"/>
    </source>
</evidence>
<dbReference type="GO" id="GO:0008270">
    <property type="term" value="F:zinc ion binding"/>
    <property type="evidence" value="ECO:0007669"/>
    <property type="project" value="InterPro"/>
</dbReference>
<evidence type="ECO:0000256" key="20">
    <source>
        <dbReference type="PIRSR" id="PIRSR001191-2"/>
    </source>
</evidence>
<keyword evidence="9" id="KW-0677">Repeat</keyword>
<comment type="similarity">
    <text evidence="2">Belongs to the peptidase M10A family.</text>
</comment>
<feature type="repeat" description="Hemopexin" evidence="25">
    <location>
        <begin position="375"/>
        <end position="423"/>
    </location>
</feature>
<dbReference type="InterPro" id="IPR006026">
    <property type="entry name" value="Peptidase_Metallo"/>
</dbReference>
<keyword evidence="12 21" id="KW-0106">Calcium</keyword>
<dbReference type="Gene3D" id="3.40.390.10">
    <property type="entry name" value="Collagenase (Catalytic Domain)"/>
    <property type="match status" value="1"/>
</dbReference>
<comment type="cofactor">
    <cofactor evidence="21">
        <name>Ca(2+)</name>
        <dbReference type="ChEBI" id="CHEBI:29108"/>
    </cofactor>
    <text evidence="21">Can bind about 5 Ca(2+) ions per subunit.</text>
</comment>
<feature type="binding site" evidence="21">
    <location>
        <position position="289"/>
    </location>
    <ligand>
        <name>Ca(2+)</name>
        <dbReference type="ChEBI" id="CHEBI:29108"/>
        <label>5</label>
    </ligand>
</feature>
<keyword evidence="29" id="KW-1185">Reference proteome</keyword>
<feature type="binding site" evidence="21">
    <location>
        <position position="181"/>
    </location>
    <ligand>
        <name>Ca(2+)</name>
        <dbReference type="ChEBI" id="CHEBI:29108"/>
        <label>3</label>
    </ligand>
</feature>
<reference evidence="29" key="1">
    <citation type="submission" date="2011-08" db="EMBL/GenBank/DDBJ databases">
        <title>The draft genome of Latimeria chalumnae.</title>
        <authorList>
            <person name="Di Palma F."/>
            <person name="Alfoldi J."/>
            <person name="Johnson J."/>
            <person name="Berlin A."/>
            <person name="Gnerre S."/>
            <person name="Jaffe D."/>
            <person name="MacCallum I."/>
            <person name="Young S."/>
            <person name="Walker B.J."/>
            <person name="Lander E."/>
            <person name="Lindblad-Toh K."/>
        </authorList>
    </citation>
    <scope>NUCLEOTIDE SEQUENCE [LARGE SCALE GENOMIC DNA]</scope>
    <source>
        <strain evidence="29">Wild caught</strain>
    </source>
</reference>
<reference evidence="28" key="2">
    <citation type="submission" date="2025-08" db="UniProtKB">
        <authorList>
            <consortium name="Ensembl"/>
        </authorList>
    </citation>
    <scope>IDENTIFICATION</scope>
</reference>
<dbReference type="GeneTree" id="ENSGT00940000157450"/>
<evidence type="ECO:0000256" key="21">
    <source>
        <dbReference type="PIRSR" id="PIRSR621190-2"/>
    </source>
</evidence>
<evidence type="ECO:0000256" key="6">
    <source>
        <dbReference type="ARBA" id="ARBA00022670"/>
    </source>
</evidence>
<dbReference type="InterPro" id="IPR036375">
    <property type="entry name" value="Hemopexin-like_dom_sf"/>
</dbReference>
<keyword evidence="5" id="KW-0272">Extracellular matrix</keyword>
<feature type="binding site" evidence="20">
    <location>
        <position position="223"/>
    </location>
    <ligand>
        <name>Zn(2+)</name>
        <dbReference type="ChEBI" id="CHEBI:29105"/>
        <label>2</label>
        <note>catalytic</note>
    </ligand>
</feature>
<evidence type="ECO:0000256" key="1">
    <source>
        <dbReference type="ARBA" id="ARBA00004498"/>
    </source>
</evidence>
<evidence type="ECO:0000256" key="22">
    <source>
        <dbReference type="PIRSR" id="PIRSR621190-3"/>
    </source>
</evidence>
<dbReference type="InterPro" id="IPR002477">
    <property type="entry name" value="Peptidoglycan-bd-like"/>
</dbReference>
<keyword evidence="17" id="KW-0325">Glycoprotein</keyword>
<feature type="repeat" description="Hemopexin" evidence="25">
    <location>
        <begin position="277"/>
        <end position="326"/>
    </location>
</feature>
<dbReference type="FunCoup" id="H3AYT2">
    <property type="interactions" value="207"/>
</dbReference>
<feature type="binding site" evidence="21">
    <location>
        <position position="195"/>
    </location>
    <ligand>
        <name>Ca(2+)</name>
        <dbReference type="ChEBI" id="CHEBI:29108"/>
        <label>2</label>
    </ligand>
</feature>
<evidence type="ECO:0000256" key="13">
    <source>
        <dbReference type="ARBA" id="ARBA00023049"/>
    </source>
</evidence>
<keyword evidence="8 26" id="KW-0732">Signal</keyword>
<dbReference type="PANTHER" id="PTHR10201:SF165">
    <property type="entry name" value="COLLAGENASE 3"/>
    <property type="match status" value="1"/>
</dbReference>
<evidence type="ECO:0000256" key="19">
    <source>
        <dbReference type="PIRSR" id="PIRSR001191-1"/>
    </source>
</evidence>
<dbReference type="GO" id="GO:0030574">
    <property type="term" value="P:collagen catabolic process"/>
    <property type="evidence" value="ECO:0007669"/>
    <property type="project" value="UniProtKB-KW"/>
</dbReference>
<evidence type="ECO:0000256" key="23">
    <source>
        <dbReference type="PIRSR" id="PIRSR621190-4"/>
    </source>
</evidence>
<feature type="domain" description="Peptidase metallopeptidase" evidence="27">
    <location>
        <begin position="106"/>
        <end position="265"/>
    </location>
</feature>
<comment type="cofactor">
    <cofactor evidence="21">
        <name>Zn(2+)</name>
        <dbReference type="ChEBI" id="CHEBI:29105"/>
    </cofactor>
    <text evidence="21">Binds 2 Zn(2+) ions per subunit.</text>
</comment>
<feature type="binding site" description="in inhibited form" evidence="21">
    <location>
        <position position="93"/>
    </location>
    <ligand>
        <name>Zn(2+)</name>
        <dbReference type="ChEBI" id="CHEBI:29105"/>
        <label>2</label>
        <note>catalytic</note>
    </ligand>
</feature>
<evidence type="ECO:0000256" key="15">
    <source>
        <dbReference type="ARBA" id="ARBA00023145"/>
    </source>
</evidence>
<evidence type="ECO:0000256" key="8">
    <source>
        <dbReference type="ARBA" id="ARBA00022729"/>
    </source>
</evidence>
<feature type="binding site" evidence="21">
    <location>
        <position position="193"/>
    </location>
    <ligand>
        <name>Ca(2+)</name>
        <dbReference type="ChEBI" id="CHEBI:29108"/>
        <label>2</label>
    </ligand>
</feature>
<dbReference type="GO" id="GO:0005615">
    <property type="term" value="C:extracellular space"/>
    <property type="evidence" value="ECO:0007669"/>
    <property type="project" value="TreeGrafter"/>
</dbReference>
<evidence type="ECO:0000256" key="4">
    <source>
        <dbReference type="ARBA" id="ARBA00022525"/>
    </source>
</evidence>
<evidence type="ECO:0000256" key="9">
    <source>
        <dbReference type="ARBA" id="ARBA00022737"/>
    </source>
</evidence>
<feature type="disulfide bond" evidence="22">
    <location>
        <begin position="280"/>
        <end position="467"/>
    </location>
</feature>
<dbReference type="Pfam" id="PF00413">
    <property type="entry name" value="Peptidase_M10"/>
    <property type="match status" value="1"/>
</dbReference>
<gene>
    <name evidence="28" type="primary">MMP13</name>
</gene>
<reference evidence="28" key="3">
    <citation type="submission" date="2025-09" db="UniProtKB">
        <authorList>
            <consortium name="Ensembl"/>
        </authorList>
    </citation>
    <scope>IDENTIFICATION</scope>
</reference>
<feature type="binding site" evidence="21">
    <location>
        <position position="184"/>
    </location>
    <ligand>
        <name>Zn(2+)</name>
        <dbReference type="ChEBI" id="CHEBI:29105"/>
        <label>1</label>
    </ligand>
</feature>
<feature type="binding site" evidence="21">
    <location>
        <position position="125"/>
    </location>
    <ligand>
        <name>Ca(2+)</name>
        <dbReference type="ChEBI" id="CHEBI:29108"/>
        <label>1</label>
    </ligand>
</feature>
<dbReference type="PANTHER" id="PTHR10201">
    <property type="entry name" value="MATRIX METALLOPROTEINASE"/>
    <property type="match status" value="1"/>
</dbReference>
<accession>H3AYT2</accession>
<dbReference type="SMART" id="SM00235">
    <property type="entry name" value="ZnMc"/>
    <property type="match status" value="1"/>
</dbReference>
<feature type="binding site" evidence="21">
    <location>
        <position position="333"/>
    </location>
    <ligand>
        <name>Ca(2+)</name>
        <dbReference type="ChEBI" id="CHEBI:29108"/>
        <label>5</label>
    </ligand>
</feature>
<evidence type="ECO:0000256" key="17">
    <source>
        <dbReference type="ARBA" id="ARBA00023180"/>
    </source>
</evidence>
<feature type="binding site" evidence="21">
    <location>
        <position position="202"/>
    </location>
    <ligand>
        <name>Ca(2+)</name>
        <dbReference type="ChEBI" id="CHEBI:29108"/>
        <label>1</label>
    </ligand>
</feature>
<evidence type="ECO:0000256" key="5">
    <source>
        <dbReference type="ARBA" id="ARBA00022530"/>
    </source>
</evidence>
<dbReference type="GO" id="GO:0030198">
    <property type="term" value="P:extracellular matrix organization"/>
    <property type="evidence" value="ECO:0007669"/>
    <property type="project" value="TreeGrafter"/>
</dbReference>
<dbReference type="InterPro" id="IPR000585">
    <property type="entry name" value="Hemopexin-like_dom"/>
</dbReference>
<dbReference type="Ensembl" id="ENSLACT00000014907.1">
    <property type="protein sequence ID" value="ENSLACP00000014803.1"/>
    <property type="gene ID" value="ENSLACG00000013031.1"/>
</dbReference>
<feature type="binding site" evidence="21">
    <location>
        <position position="381"/>
    </location>
    <ligand>
        <name>Ca(2+)</name>
        <dbReference type="ChEBI" id="CHEBI:29108"/>
        <label>5</label>
    </ligand>
</feature>
<feature type="binding site" evidence="21">
    <location>
        <position position="177"/>
    </location>
    <ligand>
        <name>Ca(2+)</name>
        <dbReference type="ChEBI" id="CHEBI:29108"/>
        <label>3</label>
    </ligand>
</feature>
<dbReference type="GO" id="GO:0031012">
    <property type="term" value="C:extracellular matrix"/>
    <property type="evidence" value="ECO:0007669"/>
    <property type="project" value="InterPro"/>
</dbReference>
<dbReference type="PIRSF" id="PIRSF001191">
    <property type="entry name" value="Peptidase_M10A_matrix"/>
    <property type="match status" value="1"/>
</dbReference>
<dbReference type="SUPFAM" id="SSF47090">
    <property type="entry name" value="PGBD-like"/>
    <property type="match status" value="1"/>
</dbReference>
<evidence type="ECO:0000256" key="2">
    <source>
        <dbReference type="ARBA" id="ARBA00010370"/>
    </source>
</evidence>
<dbReference type="HOGENOM" id="CLU_015489_6_0_1"/>
<name>H3AYT2_LATCH</name>
<dbReference type="GO" id="GO:0006508">
    <property type="term" value="P:proteolysis"/>
    <property type="evidence" value="ECO:0007669"/>
    <property type="project" value="UniProtKB-KW"/>
</dbReference>
<organism evidence="28 29">
    <name type="scientific">Latimeria chalumnae</name>
    <name type="common">Coelacanth</name>
    <dbReference type="NCBI Taxonomy" id="7897"/>
    <lineage>
        <taxon>Eukaryota</taxon>
        <taxon>Metazoa</taxon>
        <taxon>Chordata</taxon>
        <taxon>Craniata</taxon>
        <taxon>Vertebrata</taxon>
        <taxon>Euteleostomi</taxon>
        <taxon>Coelacanthiformes</taxon>
        <taxon>Coelacanthidae</taxon>
        <taxon>Latimeria</taxon>
    </lineage>
</organism>
<dbReference type="EMBL" id="AFYH01094564">
    <property type="status" value="NOT_ANNOTATED_CDS"/>
    <property type="molecule type" value="Genomic_DNA"/>
</dbReference>
<dbReference type="SMART" id="SM00120">
    <property type="entry name" value="HX"/>
    <property type="match status" value="4"/>
</dbReference>
<sequence>MKNLHLPAALVLFSVTHCWALPLLPRSKEEDNLQLAESYLQKFYSLPSSPVSISKRAIDPLAPKVRGMQSFLGLKVTGTLNDETLEMMKKPRCGVPDVGEYNLFPRKLKWETNKLTYRILNYTSDLKQNETEYAIRRALKVWSSVTPLKFTQIYDGTADIMISFGSRDHGDFYPFDGPSGLLAHAFPPGKGIGGDTHFDEDETWSTNSEGYNLFLVAAHEFGHALGLSHSIDPGALMYPIYSYADIKYFRLPEDDVQGIQSLYGPSDKPMPKPPQTPDKCDPGLSFDAITELRGEKMIFKDRFFWRQHPQMVDAELTLIKSFWPEIPNRIDAAYEYSEKDRVFLFKGKKFWALNGYDTVEGYPKYIYKLGFPKTLKKIDAAVHNTETGKTLFFAGDEYWSYDETNAAMDEGYPKLIEDEFPGIGNKVDAVYRQNGYFYFFHGSTQFEYSIWSKRILRVLRANSLLWC</sequence>
<evidence type="ECO:0000256" key="25">
    <source>
        <dbReference type="PROSITE-ProRule" id="PRU01011"/>
    </source>
</evidence>
<feature type="binding site" evidence="21">
    <location>
        <position position="430"/>
    </location>
    <ligand>
        <name>Ca(2+)</name>
        <dbReference type="ChEBI" id="CHEBI:29108"/>
        <label>5</label>
    </ligand>
</feature>
<evidence type="ECO:0000256" key="7">
    <source>
        <dbReference type="ARBA" id="ARBA00022723"/>
    </source>
</evidence>
<feature type="binding site" evidence="21">
    <location>
        <position position="287"/>
    </location>
    <ligand>
        <name>Ca(2+)</name>
        <dbReference type="ChEBI" id="CHEBI:29108"/>
        <label>4</label>
    </ligand>
</feature>
<dbReference type="PROSITE" id="PS51642">
    <property type="entry name" value="HEMOPEXIN_2"/>
    <property type="match status" value="4"/>
</dbReference>
<keyword evidence="6" id="KW-0645">Protease</keyword>
<feature type="binding site" evidence="21">
    <location>
        <position position="199"/>
    </location>
    <ligand>
        <name>Ca(2+)</name>
        <dbReference type="ChEBI" id="CHEBI:29108"/>
        <label>3</label>
    </ligand>
</feature>
<dbReference type="STRING" id="7897.ENSLACP00000014803"/>
<evidence type="ECO:0000256" key="14">
    <source>
        <dbReference type="ARBA" id="ARBA00023105"/>
    </source>
</evidence>
<dbReference type="eggNOG" id="KOG1565">
    <property type="taxonomic scope" value="Eukaryota"/>
</dbReference>
<dbReference type="OMA" id="THCWSLP"/>
<feature type="binding site" evidence="21">
    <location>
        <position position="197"/>
    </location>
    <ligand>
        <name>Zn(2+)</name>
        <dbReference type="ChEBI" id="CHEBI:29105"/>
        <label>1</label>
    </ligand>
</feature>
<keyword evidence="4" id="KW-0964">Secreted</keyword>
<feature type="binding site" evidence="20">
    <location>
        <position position="219"/>
    </location>
    <ligand>
        <name>Zn(2+)</name>
        <dbReference type="ChEBI" id="CHEBI:29105"/>
        <label>2</label>
        <note>catalytic</note>
    </ligand>
</feature>
<evidence type="ECO:0000313" key="28">
    <source>
        <dbReference type="Ensembl" id="ENSLACP00000014803.1"/>
    </source>
</evidence>
<dbReference type="FunFam" id="3.40.390.10:FF:000007">
    <property type="entry name" value="Collagenase 3"/>
    <property type="match status" value="1"/>
</dbReference>
<dbReference type="InParanoid" id="H3AYT2"/>
<feature type="repeat" description="Hemopexin" evidence="25">
    <location>
        <begin position="327"/>
        <end position="373"/>
    </location>
</feature>